<evidence type="ECO:0000313" key="3">
    <source>
        <dbReference type="EMBL" id="ELR66317.1"/>
    </source>
</evidence>
<dbReference type="EMBL" id="AMZO01000007">
    <property type="protein sequence ID" value="ELR66317.1"/>
    <property type="molecule type" value="Genomic_DNA"/>
</dbReference>
<comment type="caution">
    <text evidence="3">The sequence shown here is derived from an EMBL/GenBank/DDBJ whole genome shotgun (WGS) entry which is preliminary data.</text>
</comment>
<evidence type="ECO:0000256" key="1">
    <source>
        <dbReference type="SAM" id="MobiDB-lite"/>
    </source>
</evidence>
<dbReference type="OrthoDB" id="5406098at2"/>
<gene>
    <name evidence="3" type="ORF">C942_04752</name>
</gene>
<dbReference type="AlphaFoldDB" id="L8JFX0"/>
<keyword evidence="2" id="KW-0472">Membrane</keyword>
<evidence type="ECO:0000256" key="2">
    <source>
        <dbReference type="SAM" id="Phobius"/>
    </source>
</evidence>
<evidence type="ECO:0000313" key="4">
    <source>
        <dbReference type="Proteomes" id="UP000011134"/>
    </source>
</evidence>
<dbReference type="PATRIC" id="fig|1056511.3.peg.1572"/>
<reference evidence="3 4" key="1">
    <citation type="submission" date="2012-12" db="EMBL/GenBank/DDBJ databases">
        <title>Genome Assembly of Photobacterium sp. AK15.</title>
        <authorList>
            <person name="Khatri I."/>
            <person name="Vaidya B."/>
            <person name="Srinivas T.N.R."/>
            <person name="Subramanian S."/>
            <person name="Pinnaka A."/>
        </authorList>
    </citation>
    <scope>NUCLEOTIDE SEQUENCE [LARGE SCALE GENOMIC DNA]</scope>
    <source>
        <strain evidence="3 4">AK15</strain>
    </source>
</reference>
<organism evidence="3 4">
    <name type="scientific">Photobacterium marinum</name>
    <dbReference type="NCBI Taxonomy" id="1056511"/>
    <lineage>
        <taxon>Bacteria</taxon>
        <taxon>Pseudomonadati</taxon>
        <taxon>Pseudomonadota</taxon>
        <taxon>Gammaproteobacteria</taxon>
        <taxon>Vibrionales</taxon>
        <taxon>Vibrionaceae</taxon>
        <taxon>Photobacterium</taxon>
    </lineage>
</organism>
<protein>
    <submittedName>
        <fullName evidence="3">MSHA biogenesis protein MshN</fullName>
    </submittedName>
</protein>
<dbReference type="SUPFAM" id="SSF48452">
    <property type="entry name" value="TPR-like"/>
    <property type="match status" value="1"/>
</dbReference>
<keyword evidence="4" id="KW-1185">Reference proteome</keyword>
<dbReference type="InterPro" id="IPR011990">
    <property type="entry name" value="TPR-like_helical_dom_sf"/>
</dbReference>
<keyword evidence="2" id="KW-1133">Transmembrane helix</keyword>
<sequence>MSEINKKLNELSRKNNSTAAAPLQAATIRPVPRNRAPYWAGSVVVIALVAGAAGWWFGSQSLAGQVTQAAQQEEEREVHDDFVVQVESVRQNTAKPSVAMTLPTQEQPVESQKVSEPTVESEVVEPLQTVENKTQLPEPSKRTVVRVKAESKAGPISVSSGPEQKQQMPAPVITKVVKAKPSASKPQKPLNTEPATVSESAEVMNTASSDEQLSIETVELDAGQLAEIEYEKAHKAWENGDSKKAIGYLESAVIYQPEWVKARQKLSALYYGRGEVREAIATLQHGLELDSKQLDLRLTLAKLLANESQPQAALNVLNQLPEKHHSGYLAMRGALAQQLNNNRLAMSSYRMLVKDEPYDGRWWMGLGIALERDAQESKARDAYQQALLMGRISSQSQQFIQQRLTALDSREG</sequence>
<dbReference type="Proteomes" id="UP000011134">
    <property type="component" value="Unassembled WGS sequence"/>
</dbReference>
<dbReference type="InterPro" id="IPR019734">
    <property type="entry name" value="TPR_rpt"/>
</dbReference>
<feature type="compositionally biased region" description="Low complexity" evidence="1">
    <location>
        <begin position="179"/>
        <end position="189"/>
    </location>
</feature>
<accession>L8JFX0</accession>
<dbReference type="RefSeq" id="WP_007464277.1">
    <property type="nucleotide sequence ID" value="NZ_AMZO01000007.1"/>
</dbReference>
<keyword evidence="2" id="KW-0812">Transmembrane</keyword>
<dbReference type="SMART" id="SM00028">
    <property type="entry name" value="TPR"/>
    <property type="match status" value="3"/>
</dbReference>
<dbReference type="Gene3D" id="1.25.40.10">
    <property type="entry name" value="Tetratricopeptide repeat domain"/>
    <property type="match status" value="2"/>
</dbReference>
<feature type="transmembrane region" description="Helical" evidence="2">
    <location>
        <begin position="38"/>
        <end position="58"/>
    </location>
</feature>
<feature type="region of interest" description="Disordered" evidence="1">
    <location>
        <begin position="179"/>
        <end position="199"/>
    </location>
</feature>
<proteinExistence type="predicted"/>
<name>L8JFX0_9GAMM</name>